<dbReference type="AlphaFoldDB" id="A0A109W3Y3"/>
<dbReference type="KEGG" id="dfi:AXF13_04765"/>
<feature type="region of interest" description="Disordered" evidence="1">
    <location>
        <begin position="63"/>
        <end position="93"/>
    </location>
</feature>
<feature type="compositionally biased region" description="Low complexity" evidence="1">
    <location>
        <begin position="84"/>
        <end position="93"/>
    </location>
</feature>
<evidence type="ECO:0000313" key="3">
    <source>
        <dbReference type="Proteomes" id="UP000069241"/>
    </source>
</evidence>
<dbReference type="STRING" id="44742.AXF13_04765"/>
<evidence type="ECO:0000256" key="1">
    <source>
        <dbReference type="SAM" id="MobiDB-lite"/>
    </source>
</evidence>
<proteinExistence type="predicted"/>
<sequence length="440" mass="46299">MRHTNNDAIARPSTLAALAAAIERGETIPAPAPAPVKADPAAPAPFGNFEAMRRAYEAEQQRAVPVNPAQAAPAMPEPAPTPVPEKTAPAPKQAARSKAAAPDLFTCTVNAAYVYQAGKCRSEDAYADGLTGIRIEPAPDAPGVFIAGCNGHALVCMYDATGTASRPGTIYPDKTFLQAMKPKGAPGRLTVNDKAVGTLTRSKDMTIRQEQITHDKFTYPDIFNFLASARNATPFSGPLALPAMQLAALTCEGKTRGHVALYTTGKEKPIFIRDLNTPDYLGIIMPLKLHDEVYPGDPRNDKPQTALDNDTCPVPAWAVRAAGLDKAPLEKKTVKKPATAPKSVETAPADKIPAPVASAPAEAAPAQQKTHKARARVSIAANIASRKRRPAPPVETTALASVPVAPACLPDVAAPAYRIAPAVSLVVAPAWMAHAFQMHA</sequence>
<organism evidence="2 3">
    <name type="scientific">Desulfovibrio fairfieldensis</name>
    <dbReference type="NCBI Taxonomy" id="44742"/>
    <lineage>
        <taxon>Bacteria</taxon>
        <taxon>Pseudomonadati</taxon>
        <taxon>Thermodesulfobacteriota</taxon>
        <taxon>Desulfovibrionia</taxon>
        <taxon>Desulfovibrionales</taxon>
        <taxon>Desulfovibrionaceae</taxon>
        <taxon>Desulfovibrio</taxon>
    </lineage>
</organism>
<feature type="compositionally biased region" description="Low complexity" evidence="1">
    <location>
        <begin position="63"/>
        <end position="74"/>
    </location>
</feature>
<reference evidence="3" key="1">
    <citation type="submission" date="2016-02" db="EMBL/GenBank/DDBJ databases">
        <authorList>
            <person name="Holder M.E."/>
            <person name="Ajami N.J."/>
            <person name="Petrosino J.F."/>
        </authorList>
    </citation>
    <scope>NUCLEOTIDE SEQUENCE [LARGE SCALE GENOMIC DNA]</scope>
    <source>
        <strain evidence="3">CCUG 45958</strain>
    </source>
</reference>
<gene>
    <name evidence="2" type="ORF">AXF13_04765</name>
</gene>
<evidence type="ECO:0000313" key="2">
    <source>
        <dbReference type="EMBL" id="AMD89478.1"/>
    </source>
</evidence>
<name>A0A109W3Y3_9BACT</name>
<protein>
    <submittedName>
        <fullName evidence="2">Uncharacterized protein</fullName>
    </submittedName>
</protein>
<dbReference type="EMBL" id="CP014229">
    <property type="protein sequence ID" value="AMD89478.1"/>
    <property type="molecule type" value="Genomic_DNA"/>
</dbReference>
<dbReference type="RefSeq" id="WP_062251849.1">
    <property type="nucleotide sequence ID" value="NZ_CP014229.1"/>
</dbReference>
<accession>A0A109W3Y3</accession>
<keyword evidence="3" id="KW-1185">Reference proteome</keyword>
<dbReference type="Proteomes" id="UP000069241">
    <property type="component" value="Chromosome"/>
</dbReference>